<feature type="transmembrane region" description="Helical" evidence="1">
    <location>
        <begin position="415"/>
        <end position="434"/>
    </location>
</feature>
<dbReference type="NCBIfam" id="NF008712">
    <property type="entry name" value="PRK11715.1-1"/>
    <property type="match status" value="1"/>
</dbReference>
<evidence type="ECO:0000313" key="2">
    <source>
        <dbReference type="EMBL" id="TDQ16659.1"/>
    </source>
</evidence>
<dbReference type="RefSeq" id="WP_133556770.1">
    <property type="nucleotide sequence ID" value="NZ_SNYF01000007.1"/>
</dbReference>
<keyword evidence="1" id="KW-1133">Transmembrane helix</keyword>
<reference evidence="2 3" key="1">
    <citation type="submission" date="2019-03" db="EMBL/GenBank/DDBJ databases">
        <title>Genomic Encyclopedia of Type Strains, Phase III (KMG-III): the genomes of soil and plant-associated and newly described type strains.</title>
        <authorList>
            <person name="Whitman W."/>
        </authorList>
    </citation>
    <scope>NUCLEOTIDE SEQUENCE [LARGE SCALE GENOMIC DNA]</scope>
    <source>
        <strain evidence="2 3">CECT 8446</strain>
    </source>
</reference>
<feature type="transmembrane region" description="Helical" evidence="1">
    <location>
        <begin position="311"/>
        <end position="330"/>
    </location>
</feature>
<feature type="transmembrane region" description="Helical" evidence="1">
    <location>
        <begin position="337"/>
        <end position="356"/>
    </location>
</feature>
<dbReference type="PIRSF" id="PIRSF004548">
    <property type="entry name" value="CreD"/>
    <property type="match status" value="1"/>
</dbReference>
<dbReference type="PANTHER" id="PTHR30092:SF0">
    <property type="entry name" value="INNER MEMBRANE PROTEIN CRED"/>
    <property type="match status" value="1"/>
</dbReference>
<dbReference type="Proteomes" id="UP000294535">
    <property type="component" value="Unassembled WGS sequence"/>
</dbReference>
<accession>A0A4R6T5S1</accession>
<name>A0A4R6T5S1_9BACT</name>
<keyword evidence="3" id="KW-1185">Reference proteome</keyword>
<organism evidence="2 3">
    <name type="scientific">Algoriphagus boseongensis</name>
    <dbReference type="NCBI Taxonomy" id="1442587"/>
    <lineage>
        <taxon>Bacteria</taxon>
        <taxon>Pseudomonadati</taxon>
        <taxon>Bacteroidota</taxon>
        <taxon>Cytophagia</taxon>
        <taxon>Cytophagales</taxon>
        <taxon>Cyclobacteriaceae</taxon>
        <taxon>Algoriphagus</taxon>
    </lineage>
</organism>
<dbReference type="PANTHER" id="PTHR30092">
    <property type="entry name" value="INNER MEMBRANE PROTEIN CRED"/>
    <property type="match status" value="1"/>
</dbReference>
<feature type="transmembrane region" description="Helical" evidence="1">
    <location>
        <begin position="392"/>
        <end position="409"/>
    </location>
</feature>
<dbReference type="AlphaFoldDB" id="A0A4R6T5S1"/>
<dbReference type="EMBL" id="SNYF01000007">
    <property type="protein sequence ID" value="TDQ16659.1"/>
    <property type="molecule type" value="Genomic_DNA"/>
</dbReference>
<dbReference type="Pfam" id="PF06123">
    <property type="entry name" value="CreD"/>
    <property type="match status" value="1"/>
</dbReference>
<feature type="transmembrane region" description="Helical" evidence="1">
    <location>
        <begin position="362"/>
        <end position="380"/>
    </location>
</feature>
<keyword evidence="1" id="KW-0812">Transmembrane</keyword>
<dbReference type="OrthoDB" id="9791851at2"/>
<comment type="caution">
    <text evidence="2">The sequence shown here is derived from an EMBL/GenBank/DDBJ whole genome shotgun (WGS) entry which is preliminary data.</text>
</comment>
<feature type="transmembrane region" description="Helical" evidence="1">
    <location>
        <begin position="21"/>
        <end position="41"/>
    </location>
</feature>
<keyword evidence="1" id="KW-0472">Membrane</keyword>
<evidence type="ECO:0000313" key="3">
    <source>
        <dbReference type="Proteomes" id="UP000294535"/>
    </source>
</evidence>
<proteinExistence type="predicted"/>
<dbReference type="InterPro" id="IPR010364">
    <property type="entry name" value="Uncharacterised_IM_CreD"/>
</dbReference>
<dbReference type="GO" id="GO:0005886">
    <property type="term" value="C:plasma membrane"/>
    <property type="evidence" value="ECO:0007669"/>
    <property type="project" value="TreeGrafter"/>
</dbReference>
<evidence type="ECO:0000256" key="1">
    <source>
        <dbReference type="SAM" id="Phobius"/>
    </source>
</evidence>
<gene>
    <name evidence="2" type="ORF">DFQ04_2781</name>
</gene>
<sequence>MNTFEKPTPIQNQRSFTDTPSFKLIVIGIIAGLLLIPKSFILDLIDERYVRLQDTEMEIQSKWSNEQTLIGPYLKISFWENVEYLDGKEKKSKKEKKHAFFLPENLEIKGNLLSESLHRGIFEVPVYTNSISLVGKFPELPLEKLKILPEQVIWDESKLFLQISDLRGLVGTPEFQVSEELLEMEPFFNSNTGEEGIQLSIPSEYVNSGLSFVGNLSLRGSKNFFATPLGKNTKMSLKGNWNSPSFQGEYLPESRTISENGFESSWQVSHLNRPFGQEFLGNFPDFSGSGFGVTLSVPNDQYQQNIRTAKYALLIIVLSFLALYMMELFTKKSIHPVQYTLVGFALVIYYVLLIAFSEHLGFGLAYLIASVATTLLLGFYSKTIFKKTNQTILFSSILGAFYAFIFIIIKQEDFALLLGSIGLFIALAITMYLSRNINWEKGNMSELNSQTSRS</sequence>
<protein>
    <submittedName>
        <fullName evidence="2">Inner membrane protein</fullName>
    </submittedName>
</protein>